<dbReference type="RefSeq" id="WP_046550779.1">
    <property type="nucleotide sequence ID" value="NZ_CP011308.1"/>
</dbReference>
<gene>
    <name evidence="2" type="ORF">YH65_04255</name>
</gene>
<keyword evidence="3" id="KW-1185">Reference proteome</keyword>
<evidence type="ECO:0000256" key="1">
    <source>
        <dbReference type="SAM" id="Phobius"/>
    </source>
</evidence>
<keyword evidence="1" id="KW-0812">Transmembrane</keyword>
<proteinExistence type="predicted"/>
<name>A0A7U4RQF3_9BACT</name>
<dbReference type="EMBL" id="CP011308">
    <property type="protein sequence ID" value="AKF24686.1"/>
    <property type="molecule type" value="Genomic_DNA"/>
</dbReference>
<dbReference type="Proteomes" id="UP000034444">
    <property type="component" value="Chromosome"/>
</dbReference>
<protein>
    <recommendedName>
        <fullName evidence="4">Transmembrane protein</fullName>
    </recommendedName>
</protein>
<evidence type="ECO:0000313" key="2">
    <source>
        <dbReference type="EMBL" id="AKF24686.1"/>
    </source>
</evidence>
<keyword evidence="1" id="KW-1133">Transmembrane helix</keyword>
<dbReference type="AlphaFoldDB" id="A0A7U4RQF3"/>
<evidence type="ECO:0000313" key="3">
    <source>
        <dbReference type="Proteomes" id="UP000034444"/>
    </source>
</evidence>
<sequence length="310" mass="36553">MSKYKLFNGDEFEGKAGTQLQQTAQLIKQKFDQKRNRYHQLRNQIIIGYDWDELNEKIIEFDNNYFNPWNQKWNTIYRTNNAIQLKTFFEEGVKFFDEMDEYINSLKSIQSNSEEVEALKSEIIQHIEKDILDLKTTISSEIEKGINDLIGLKAEWGLQKNFKENIDTELETAMKFRFRFMAGFMATLLFIPLFVLSTYHFEMFKNIGTIELYVLRVGITISLGLFSYFLYSQYKLYQIICLRYSHLQGFLGGGATFISQIIGSENSELKQDINKKLAELFMELEHVFGFAKNMFSPSRNFNRKNRGITR</sequence>
<reference evidence="3" key="2">
    <citation type="journal article" date="2017" name="Stand. Genomic Sci.">
        <title>Complete genome sequence of the sulfur-oxidizing chemolithoautotrophic Sulfurovum lithotrophicum 42BKTT.</title>
        <authorList>
            <person name="Jeon W."/>
            <person name="Priscilla L."/>
            <person name="Park G."/>
            <person name="Lee H."/>
            <person name="Lee N."/>
            <person name="Lee D."/>
            <person name="Kwon H."/>
            <person name="Ahn I."/>
            <person name="Lee C."/>
            <person name="Lee H."/>
            <person name="Ahn J."/>
        </authorList>
    </citation>
    <scope>NUCLEOTIDE SEQUENCE [LARGE SCALE GENOMIC DNA]</scope>
    <source>
        <strain evidence="3">ATCC BAA-797 / 42BKT</strain>
    </source>
</reference>
<accession>A0A7U4RQF3</accession>
<organism evidence="2 3">
    <name type="scientific">Sulfurovum lithotrophicum</name>
    <dbReference type="NCBI Taxonomy" id="206403"/>
    <lineage>
        <taxon>Bacteria</taxon>
        <taxon>Pseudomonadati</taxon>
        <taxon>Campylobacterota</taxon>
        <taxon>Epsilonproteobacteria</taxon>
        <taxon>Campylobacterales</taxon>
        <taxon>Sulfurovaceae</taxon>
        <taxon>Sulfurovum</taxon>
    </lineage>
</organism>
<feature type="transmembrane region" description="Helical" evidence="1">
    <location>
        <begin position="213"/>
        <end position="231"/>
    </location>
</feature>
<reference evidence="2 3" key="1">
    <citation type="submission" date="2015-04" db="EMBL/GenBank/DDBJ databases">
        <title>Complete genome sequence of Sulfurovum lithotrophicum ATCC BAA-797T.</title>
        <authorList>
            <person name="Ahn J."/>
            <person name="Park G."/>
            <person name="Jeon W."/>
            <person name="Jang Y."/>
            <person name="Jang M."/>
            <person name="Lee H."/>
            <person name="Lee H."/>
        </authorList>
    </citation>
    <scope>NUCLEOTIDE SEQUENCE [LARGE SCALE GENOMIC DNA]</scope>
    <source>
        <strain evidence="3">ATCC BAA-797 / 42BKT</strain>
    </source>
</reference>
<dbReference type="OrthoDB" id="9553474at2"/>
<dbReference type="KEGG" id="slh:YH65_04255"/>
<feature type="transmembrane region" description="Helical" evidence="1">
    <location>
        <begin position="180"/>
        <end position="201"/>
    </location>
</feature>
<evidence type="ECO:0008006" key="4">
    <source>
        <dbReference type="Google" id="ProtNLM"/>
    </source>
</evidence>
<keyword evidence="1" id="KW-0472">Membrane</keyword>